<dbReference type="GO" id="GO:0070588">
    <property type="term" value="P:calcium ion transmembrane transport"/>
    <property type="evidence" value="ECO:0007669"/>
    <property type="project" value="UniProtKB-ARBA"/>
</dbReference>
<gene>
    <name evidence="10" type="ORF">Nepgr_024794</name>
</gene>
<dbReference type="Proteomes" id="UP001279734">
    <property type="component" value="Unassembled WGS sequence"/>
</dbReference>
<dbReference type="Gene3D" id="2.70.150.10">
    <property type="entry name" value="Calcium-transporting ATPase, cytoplasmic transduction domain A"/>
    <property type="match status" value="1"/>
</dbReference>
<dbReference type="InterPro" id="IPR023298">
    <property type="entry name" value="ATPase_P-typ_TM_dom_sf"/>
</dbReference>
<dbReference type="EMBL" id="BSYO01000025">
    <property type="protein sequence ID" value="GMH22951.1"/>
    <property type="molecule type" value="Genomic_DNA"/>
</dbReference>
<evidence type="ECO:0000256" key="9">
    <source>
        <dbReference type="SAM" id="Phobius"/>
    </source>
</evidence>
<evidence type="ECO:0000256" key="3">
    <source>
        <dbReference type="ARBA" id="ARBA00022741"/>
    </source>
</evidence>
<dbReference type="FunFam" id="1.20.1110.10:FF:000065">
    <property type="entry name" value="Sarcoplasmic/endoplasmic reticulum calcium ATPase 1"/>
    <property type="match status" value="1"/>
</dbReference>
<feature type="transmembrane region" description="Helical" evidence="9">
    <location>
        <begin position="66"/>
        <end position="84"/>
    </location>
</feature>
<keyword evidence="7 9" id="KW-1133">Transmembrane helix</keyword>
<evidence type="ECO:0000256" key="1">
    <source>
        <dbReference type="ARBA" id="ARBA00004141"/>
    </source>
</evidence>
<keyword evidence="4" id="KW-0067">ATP-binding</keyword>
<evidence type="ECO:0000256" key="8">
    <source>
        <dbReference type="ARBA" id="ARBA00023136"/>
    </source>
</evidence>
<evidence type="ECO:0000256" key="4">
    <source>
        <dbReference type="ARBA" id="ARBA00022840"/>
    </source>
</evidence>
<feature type="transmembrane region" description="Helical" evidence="9">
    <location>
        <begin position="14"/>
        <end position="35"/>
    </location>
</feature>
<keyword evidence="11" id="KW-1185">Reference proteome</keyword>
<reference evidence="10" key="1">
    <citation type="submission" date="2023-05" db="EMBL/GenBank/DDBJ databases">
        <title>Nepenthes gracilis genome sequencing.</title>
        <authorList>
            <person name="Fukushima K."/>
        </authorList>
    </citation>
    <scope>NUCLEOTIDE SEQUENCE</scope>
    <source>
        <strain evidence="10">SING2019-196</strain>
    </source>
</reference>
<dbReference type="PANTHER" id="PTHR42861">
    <property type="entry name" value="CALCIUM-TRANSPORTING ATPASE"/>
    <property type="match status" value="1"/>
</dbReference>
<dbReference type="GO" id="GO:0046873">
    <property type="term" value="F:metal ion transmembrane transporter activity"/>
    <property type="evidence" value="ECO:0007669"/>
    <property type="project" value="UniProtKB-ARBA"/>
</dbReference>
<comment type="subcellular location">
    <subcellularLocation>
        <location evidence="1">Membrane</location>
        <topology evidence="1">Multi-pass membrane protein</topology>
    </subcellularLocation>
</comment>
<dbReference type="GO" id="GO:0016020">
    <property type="term" value="C:membrane"/>
    <property type="evidence" value="ECO:0007669"/>
    <property type="project" value="UniProtKB-SubCell"/>
</dbReference>
<dbReference type="SUPFAM" id="SSF81665">
    <property type="entry name" value="Calcium ATPase, transmembrane domain M"/>
    <property type="match status" value="1"/>
</dbReference>
<evidence type="ECO:0000313" key="10">
    <source>
        <dbReference type="EMBL" id="GMH22951.1"/>
    </source>
</evidence>
<dbReference type="Gene3D" id="1.20.1110.10">
    <property type="entry name" value="Calcium-transporting ATPase, transmembrane domain"/>
    <property type="match status" value="1"/>
</dbReference>
<keyword evidence="6" id="KW-1278">Translocase</keyword>
<evidence type="ECO:0000256" key="2">
    <source>
        <dbReference type="ARBA" id="ARBA00022692"/>
    </source>
</evidence>
<feature type="transmembrane region" description="Helical" evidence="9">
    <location>
        <begin position="104"/>
        <end position="127"/>
    </location>
</feature>
<evidence type="ECO:0000256" key="5">
    <source>
        <dbReference type="ARBA" id="ARBA00022842"/>
    </source>
</evidence>
<evidence type="ECO:0000313" key="11">
    <source>
        <dbReference type="Proteomes" id="UP001279734"/>
    </source>
</evidence>
<comment type="caution">
    <text evidence="10">The sequence shown here is derived from an EMBL/GenBank/DDBJ whole genome shotgun (WGS) entry which is preliminary data.</text>
</comment>
<name>A0AAD3Y0V2_NEPGR</name>
<dbReference type="GO" id="GO:0005524">
    <property type="term" value="F:ATP binding"/>
    <property type="evidence" value="ECO:0007669"/>
    <property type="project" value="UniProtKB-KW"/>
</dbReference>
<protein>
    <submittedName>
        <fullName evidence="10">Uncharacterized protein</fullName>
    </submittedName>
</protein>
<keyword evidence="3" id="KW-0547">Nucleotide-binding</keyword>
<proteinExistence type="predicted"/>
<dbReference type="AlphaFoldDB" id="A0AAD3Y0V2"/>
<accession>A0AAD3Y0V2</accession>
<organism evidence="10 11">
    <name type="scientific">Nepenthes gracilis</name>
    <name type="common">Slender pitcher plant</name>
    <dbReference type="NCBI Taxonomy" id="150966"/>
    <lineage>
        <taxon>Eukaryota</taxon>
        <taxon>Viridiplantae</taxon>
        <taxon>Streptophyta</taxon>
        <taxon>Embryophyta</taxon>
        <taxon>Tracheophyta</taxon>
        <taxon>Spermatophyta</taxon>
        <taxon>Magnoliopsida</taxon>
        <taxon>eudicotyledons</taxon>
        <taxon>Gunneridae</taxon>
        <taxon>Pentapetalae</taxon>
        <taxon>Caryophyllales</taxon>
        <taxon>Nepenthaceae</taxon>
        <taxon>Nepenthes</taxon>
    </lineage>
</organism>
<keyword evidence="5" id="KW-0460">Magnesium</keyword>
<evidence type="ECO:0000256" key="7">
    <source>
        <dbReference type="ARBA" id="ARBA00022989"/>
    </source>
</evidence>
<keyword evidence="8 9" id="KW-0472">Membrane</keyword>
<keyword evidence="2 9" id="KW-0812">Transmembrane</keyword>
<evidence type="ECO:0000256" key="6">
    <source>
        <dbReference type="ARBA" id="ARBA00022967"/>
    </source>
</evidence>
<sequence>MIELLSDELRIDQVILTSTVVVASLARAVVIGVGYNTDMGNIRESLLRTEDEVTPLKKKLDEFGTFLAKVIACVCVLVWLVNIGHFHDPSHGGFFRGAINYFKIAVALTIAAILEGPPIIVTMCLALEIK</sequence>